<dbReference type="SUPFAM" id="SSF117018">
    <property type="entry name" value="ATP-dependent DNA ligase DNA-binding domain"/>
    <property type="match status" value="1"/>
</dbReference>
<feature type="domain" description="ATP-dependent DNA ligase family profile" evidence="17">
    <location>
        <begin position="474"/>
        <end position="612"/>
    </location>
</feature>
<dbReference type="FunFam" id="1.10.3260.10:FF:000001">
    <property type="entry name" value="DNA ligase"/>
    <property type="match status" value="1"/>
</dbReference>
<dbReference type="GO" id="GO:0006281">
    <property type="term" value="P:DNA repair"/>
    <property type="evidence" value="ECO:0007669"/>
    <property type="project" value="UniProtKB-KW"/>
</dbReference>
<dbReference type="InterPro" id="IPR012310">
    <property type="entry name" value="DNA_ligase_ATP-dep_cent"/>
</dbReference>
<evidence type="ECO:0000256" key="16">
    <source>
        <dbReference type="SAM" id="MobiDB-lite"/>
    </source>
</evidence>
<evidence type="ECO:0000256" key="6">
    <source>
        <dbReference type="ARBA" id="ARBA00022741"/>
    </source>
</evidence>
<evidence type="ECO:0000256" key="10">
    <source>
        <dbReference type="ARBA" id="ARBA00023204"/>
    </source>
</evidence>
<feature type="region of interest" description="Disordered" evidence="16">
    <location>
        <begin position="1"/>
        <end position="93"/>
    </location>
</feature>
<evidence type="ECO:0000313" key="19">
    <source>
        <dbReference type="Proteomes" id="UP000095009"/>
    </source>
</evidence>
<name>A0A1E3PQ32_9ASCO</name>
<dbReference type="GO" id="GO:0071897">
    <property type="term" value="P:DNA biosynthetic process"/>
    <property type="evidence" value="ECO:0007669"/>
    <property type="project" value="InterPro"/>
</dbReference>
<dbReference type="InterPro" id="IPR016059">
    <property type="entry name" value="DNA_ligase_ATP-dep_CS"/>
</dbReference>
<dbReference type="Proteomes" id="UP000095009">
    <property type="component" value="Unassembled WGS sequence"/>
</dbReference>
<proteinExistence type="inferred from homology"/>
<dbReference type="CDD" id="cd07900">
    <property type="entry name" value="Adenylation_DNA_ligase_I_Euk"/>
    <property type="match status" value="1"/>
</dbReference>
<keyword evidence="19" id="KW-1185">Reference proteome</keyword>
<comment type="catalytic activity">
    <reaction evidence="13 14">
        <text>ATP + (deoxyribonucleotide)n-3'-hydroxyl + 5'-phospho-(deoxyribonucleotide)m = (deoxyribonucleotide)n+m + AMP + diphosphate.</text>
        <dbReference type="EC" id="6.5.1.1"/>
    </reaction>
</comment>
<keyword evidence="3 14" id="KW-0436">Ligase</keyword>
<dbReference type="Gene3D" id="1.10.3260.10">
    <property type="entry name" value="DNA ligase, ATP-dependent, N-terminal domain"/>
    <property type="match status" value="1"/>
</dbReference>
<dbReference type="NCBIfam" id="TIGR00574">
    <property type="entry name" value="dnl1"/>
    <property type="match status" value="1"/>
</dbReference>
<dbReference type="PROSITE" id="PS00697">
    <property type="entry name" value="DNA_LIGASE_A1"/>
    <property type="match status" value="1"/>
</dbReference>
<evidence type="ECO:0000256" key="15">
    <source>
        <dbReference type="RuleBase" id="RU004196"/>
    </source>
</evidence>
<dbReference type="InterPro" id="IPR036599">
    <property type="entry name" value="DNA_ligase_N_sf"/>
</dbReference>
<dbReference type="SUPFAM" id="SSF50249">
    <property type="entry name" value="Nucleic acid-binding proteins"/>
    <property type="match status" value="1"/>
</dbReference>
<keyword evidence="8 14" id="KW-0067">ATP-binding</keyword>
<protein>
    <recommendedName>
        <fullName evidence="14">DNA ligase</fullName>
        <ecNumber evidence="14">6.5.1.1</ecNumber>
    </recommendedName>
</protein>
<dbReference type="Gene3D" id="3.30.470.30">
    <property type="entry name" value="DNA ligase/mRNA capping enzyme"/>
    <property type="match status" value="1"/>
</dbReference>
<dbReference type="Gene3D" id="2.40.50.140">
    <property type="entry name" value="Nucleic acid-binding proteins"/>
    <property type="match status" value="1"/>
</dbReference>
<evidence type="ECO:0000256" key="5">
    <source>
        <dbReference type="ARBA" id="ARBA00022705"/>
    </source>
</evidence>
<evidence type="ECO:0000259" key="17">
    <source>
        <dbReference type="PROSITE" id="PS50160"/>
    </source>
</evidence>
<dbReference type="FunFam" id="2.40.50.140:FF:000062">
    <property type="entry name" value="DNA ligase"/>
    <property type="match status" value="1"/>
</dbReference>
<dbReference type="Gene3D" id="3.30.1490.70">
    <property type="match status" value="1"/>
</dbReference>
<evidence type="ECO:0000313" key="18">
    <source>
        <dbReference type="EMBL" id="ODQ67022.1"/>
    </source>
</evidence>
<evidence type="ECO:0000256" key="1">
    <source>
        <dbReference type="ARBA" id="ARBA00004123"/>
    </source>
</evidence>
<dbReference type="Pfam" id="PF04679">
    <property type="entry name" value="DNA_ligase_A_C"/>
    <property type="match status" value="1"/>
</dbReference>
<feature type="compositionally biased region" description="Basic residues" evidence="16">
    <location>
        <begin position="28"/>
        <end position="37"/>
    </location>
</feature>
<dbReference type="InterPro" id="IPR012340">
    <property type="entry name" value="NA-bd_OB-fold"/>
</dbReference>
<dbReference type="GO" id="GO:0051301">
    <property type="term" value="P:cell division"/>
    <property type="evidence" value="ECO:0007669"/>
    <property type="project" value="UniProtKB-KW"/>
</dbReference>
<dbReference type="GO" id="GO:0003910">
    <property type="term" value="F:DNA ligase (ATP) activity"/>
    <property type="evidence" value="ECO:0007669"/>
    <property type="project" value="UniProtKB-EC"/>
</dbReference>
<keyword evidence="5" id="KW-0235">DNA replication</keyword>
<gene>
    <name evidence="18" type="ORF">NADFUDRAFT_21939</name>
</gene>
<reference evidence="18 19" key="1">
    <citation type="journal article" date="2016" name="Proc. Natl. Acad. Sci. U.S.A.">
        <title>Comparative genomics of biotechnologically important yeasts.</title>
        <authorList>
            <person name="Riley R."/>
            <person name="Haridas S."/>
            <person name="Wolfe K.H."/>
            <person name="Lopes M.R."/>
            <person name="Hittinger C.T."/>
            <person name="Goeker M."/>
            <person name="Salamov A.A."/>
            <person name="Wisecaver J.H."/>
            <person name="Long T.M."/>
            <person name="Calvey C.H."/>
            <person name="Aerts A.L."/>
            <person name="Barry K.W."/>
            <person name="Choi C."/>
            <person name="Clum A."/>
            <person name="Coughlan A.Y."/>
            <person name="Deshpande S."/>
            <person name="Douglass A.P."/>
            <person name="Hanson S.J."/>
            <person name="Klenk H.-P."/>
            <person name="LaButti K.M."/>
            <person name="Lapidus A."/>
            <person name="Lindquist E.A."/>
            <person name="Lipzen A.M."/>
            <person name="Meier-Kolthoff J.P."/>
            <person name="Ohm R.A."/>
            <person name="Otillar R.P."/>
            <person name="Pangilinan J.L."/>
            <person name="Peng Y."/>
            <person name="Rokas A."/>
            <person name="Rosa C.A."/>
            <person name="Scheuner C."/>
            <person name="Sibirny A.A."/>
            <person name="Slot J.C."/>
            <person name="Stielow J.B."/>
            <person name="Sun H."/>
            <person name="Kurtzman C.P."/>
            <person name="Blackwell M."/>
            <person name="Grigoriev I.V."/>
            <person name="Jeffries T.W."/>
        </authorList>
    </citation>
    <scope>NUCLEOTIDE SEQUENCE [LARGE SCALE GENOMIC DNA]</scope>
    <source>
        <strain evidence="18 19">DSM 6958</strain>
    </source>
</reference>
<feature type="compositionally biased region" description="Acidic residues" evidence="16">
    <location>
        <begin position="1"/>
        <end position="12"/>
    </location>
</feature>
<evidence type="ECO:0000256" key="3">
    <source>
        <dbReference type="ARBA" id="ARBA00022598"/>
    </source>
</evidence>
<dbReference type="InterPro" id="IPR050191">
    <property type="entry name" value="ATP-dep_DNA_ligase"/>
</dbReference>
<dbReference type="InterPro" id="IPR012309">
    <property type="entry name" value="DNA_ligase_ATP-dep_C"/>
</dbReference>
<dbReference type="SUPFAM" id="SSF56091">
    <property type="entry name" value="DNA ligase/mRNA capping enzyme, catalytic domain"/>
    <property type="match status" value="1"/>
</dbReference>
<dbReference type="GO" id="GO:0005739">
    <property type="term" value="C:mitochondrion"/>
    <property type="evidence" value="ECO:0007669"/>
    <property type="project" value="EnsemblFungi"/>
</dbReference>
<dbReference type="InterPro" id="IPR000977">
    <property type="entry name" value="DNA_ligase_ATP-dep"/>
</dbReference>
<evidence type="ECO:0000256" key="8">
    <source>
        <dbReference type="ARBA" id="ARBA00022840"/>
    </source>
</evidence>
<keyword evidence="11" id="KW-0539">Nucleus</keyword>
<dbReference type="InterPro" id="IPR012308">
    <property type="entry name" value="DNA_ligase_ATP-dep_N"/>
</dbReference>
<dbReference type="OrthoDB" id="206088at2759"/>
<dbReference type="CDD" id="cd07969">
    <property type="entry name" value="OBF_DNA_ligase_I"/>
    <property type="match status" value="1"/>
</dbReference>
<keyword evidence="7 14" id="KW-0227">DNA damage</keyword>
<keyword evidence="12" id="KW-0131">Cell cycle</keyword>
<keyword evidence="6 14" id="KW-0547">Nucleotide-binding</keyword>
<evidence type="ECO:0000256" key="13">
    <source>
        <dbReference type="ARBA" id="ARBA00034003"/>
    </source>
</evidence>
<organism evidence="18 19">
    <name type="scientific">Nadsonia fulvescens var. elongata DSM 6958</name>
    <dbReference type="NCBI Taxonomy" id="857566"/>
    <lineage>
        <taxon>Eukaryota</taxon>
        <taxon>Fungi</taxon>
        <taxon>Dikarya</taxon>
        <taxon>Ascomycota</taxon>
        <taxon>Saccharomycotina</taxon>
        <taxon>Dipodascomycetes</taxon>
        <taxon>Dipodascales</taxon>
        <taxon>Dipodascales incertae sedis</taxon>
        <taxon>Nadsonia</taxon>
    </lineage>
</organism>
<dbReference type="GO" id="GO:0005524">
    <property type="term" value="F:ATP binding"/>
    <property type="evidence" value="ECO:0007669"/>
    <property type="project" value="UniProtKB-KW"/>
</dbReference>
<comment type="subcellular location">
    <subcellularLocation>
        <location evidence="1">Nucleus</location>
    </subcellularLocation>
</comment>
<dbReference type="PROSITE" id="PS50160">
    <property type="entry name" value="DNA_LIGASE_A3"/>
    <property type="match status" value="1"/>
</dbReference>
<accession>A0A1E3PQ32</accession>
<dbReference type="AlphaFoldDB" id="A0A1E3PQ32"/>
<feature type="compositionally biased region" description="Basic and acidic residues" evidence="16">
    <location>
        <begin position="56"/>
        <end position="68"/>
    </location>
</feature>
<dbReference type="EMBL" id="KV454407">
    <property type="protein sequence ID" value="ODQ67022.1"/>
    <property type="molecule type" value="Genomic_DNA"/>
</dbReference>
<dbReference type="Pfam" id="PF04675">
    <property type="entry name" value="DNA_ligase_A_N"/>
    <property type="match status" value="1"/>
</dbReference>
<dbReference type="STRING" id="857566.A0A1E3PQ32"/>
<evidence type="ECO:0000256" key="9">
    <source>
        <dbReference type="ARBA" id="ARBA00023172"/>
    </source>
</evidence>
<dbReference type="Pfam" id="PF01068">
    <property type="entry name" value="DNA_ligase_A_M"/>
    <property type="match status" value="1"/>
</dbReference>
<dbReference type="GO" id="GO:0006310">
    <property type="term" value="P:DNA recombination"/>
    <property type="evidence" value="ECO:0007669"/>
    <property type="project" value="UniProtKB-KW"/>
</dbReference>
<evidence type="ECO:0000256" key="7">
    <source>
        <dbReference type="ARBA" id="ARBA00022763"/>
    </source>
</evidence>
<evidence type="ECO:0000256" key="12">
    <source>
        <dbReference type="ARBA" id="ARBA00023306"/>
    </source>
</evidence>
<dbReference type="PANTHER" id="PTHR45674:SF4">
    <property type="entry name" value="DNA LIGASE 1"/>
    <property type="match status" value="1"/>
</dbReference>
<sequence length="734" mass="81749">MIIASDDEDELDNSTSSSPKTFKSSSKSSRKNSPKRIAKVEPPVPSLQLSTSTSKRPSEDIINSKDIEDSSTLSEDISDQIPEGYRDSDSEPDVSVSEIAEIAKLPHELANKCPFGPTWKKGQPIPYSSLTNVFETIEGTTKRLEIISYCADFFLSVLRGNPQALTKVTYLFINRLGPDYEGIELGLGESIILKAIAESTGRTLAQLKLSYKEEGDLGTVAQISRSTQSTMFKPQALSVDNVFNDLKAIATSTGSASQTKKANIIQRMLTSCQGNEAKFLIRSLEGKLRIGLAEKTVLIALSQAFVSWESENSGKKFPSVSIVKGEELIRDAFCQVPNYGVIIDTMIKYGIFGLPDHCTVSTGVPLKPMLAKPTHAISEILDRFQGEEFTCEYKYDGERAQIHMLENGEIHVYSRNTENMSQKYPDIVEAVKVFNKPDTKSFIIDCEAVAWDQETKKILPFQVLSTRKRKDVETGNIKIRVCVFGFDILYFNGRSLLRSSLKERREVLKSAFQEVEGIFSFAKYVDSSFLEDIQVFLDKSVEDSCEGLMVKMLNGVESGYEPSKRSRNWLKLKKDYIEGGVGDSIDLVVLGAYHGKGKRTSVYGGYLLGCYNPETEEYETACKVGTGFSDADLESLYAKLHPTEIDRPRSYFVYNSASNTQPDVWFDPTMVWEVKTADLSISPIYTAAASFVGKNGKGVSLRFPRFIRIRDDKDVTDSTSSEQIAEFYSSQVNI</sequence>
<dbReference type="GO" id="GO:0003677">
    <property type="term" value="F:DNA binding"/>
    <property type="evidence" value="ECO:0007669"/>
    <property type="project" value="InterPro"/>
</dbReference>
<dbReference type="EC" id="6.5.1.1" evidence="14"/>
<evidence type="ECO:0000256" key="2">
    <source>
        <dbReference type="ARBA" id="ARBA00007572"/>
    </source>
</evidence>
<dbReference type="GO" id="GO:0005634">
    <property type="term" value="C:nucleus"/>
    <property type="evidence" value="ECO:0007669"/>
    <property type="project" value="UniProtKB-SubCell"/>
</dbReference>
<comment type="similarity">
    <text evidence="2 15">Belongs to the ATP-dependent DNA ligase family.</text>
</comment>
<feature type="compositionally biased region" description="Low complexity" evidence="16">
    <location>
        <begin position="13"/>
        <end position="27"/>
    </location>
</feature>
<keyword evidence="10 14" id="KW-0234">DNA repair</keyword>
<dbReference type="GO" id="GO:1903461">
    <property type="term" value="P:Okazaki fragment processing involved in mitotic DNA replication"/>
    <property type="evidence" value="ECO:0007669"/>
    <property type="project" value="EnsemblFungi"/>
</dbReference>
<dbReference type="FunFam" id="3.30.470.30:FF:000016">
    <property type="entry name" value="DNA ligase"/>
    <property type="match status" value="1"/>
</dbReference>
<dbReference type="PROSITE" id="PS00333">
    <property type="entry name" value="DNA_LIGASE_A2"/>
    <property type="match status" value="1"/>
</dbReference>
<keyword evidence="4" id="KW-0132">Cell division</keyword>
<evidence type="ECO:0000256" key="14">
    <source>
        <dbReference type="RuleBase" id="RU000617"/>
    </source>
</evidence>
<dbReference type="PANTHER" id="PTHR45674">
    <property type="entry name" value="DNA LIGASE 1/3 FAMILY MEMBER"/>
    <property type="match status" value="1"/>
</dbReference>
<evidence type="ECO:0000256" key="4">
    <source>
        <dbReference type="ARBA" id="ARBA00022618"/>
    </source>
</evidence>
<evidence type="ECO:0000256" key="11">
    <source>
        <dbReference type="ARBA" id="ARBA00023242"/>
    </source>
</evidence>
<keyword evidence="9 14" id="KW-0233">DNA recombination</keyword>